<name>A0A7W7GSL8_9ACTN</name>
<evidence type="ECO:0000313" key="3">
    <source>
        <dbReference type="Proteomes" id="UP000546162"/>
    </source>
</evidence>
<organism evidence="2 3">
    <name type="scientific">Actinoplanes octamycinicus</name>
    <dbReference type="NCBI Taxonomy" id="135948"/>
    <lineage>
        <taxon>Bacteria</taxon>
        <taxon>Bacillati</taxon>
        <taxon>Actinomycetota</taxon>
        <taxon>Actinomycetes</taxon>
        <taxon>Micromonosporales</taxon>
        <taxon>Micromonosporaceae</taxon>
        <taxon>Actinoplanes</taxon>
    </lineage>
</organism>
<evidence type="ECO:0000256" key="1">
    <source>
        <dbReference type="SAM" id="MobiDB-lite"/>
    </source>
</evidence>
<sequence length="89" mass="9015">MGRDEPDTGHDEGRAGSGTPFGRCGQEAAAAFAPEDDPLLLEEVLLDAGVLLGVADEAGAGVVSAFFGADSAAPPDFSALTLPDRESLR</sequence>
<keyword evidence="3" id="KW-1185">Reference proteome</keyword>
<dbReference type="Proteomes" id="UP000546162">
    <property type="component" value="Unassembled WGS sequence"/>
</dbReference>
<protein>
    <submittedName>
        <fullName evidence="2">Uncharacterized protein</fullName>
    </submittedName>
</protein>
<feature type="region of interest" description="Disordered" evidence="1">
    <location>
        <begin position="1"/>
        <end position="23"/>
    </location>
</feature>
<comment type="caution">
    <text evidence="2">The sequence shown here is derived from an EMBL/GenBank/DDBJ whole genome shotgun (WGS) entry which is preliminary data.</text>
</comment>
<dbReference type="EMBL" id="JACHNB010000001">
    <property type="protein sequence ID" value="MBB4737544.1"/>
    <property type="molecule type" value="Genomic_DNA"/>
</dbReference>
<dbReference type="RefSeq" id="WP_239177186.1">
    <property type="nucleotide sequence ID" value="NZ_BAABFG010000005.1"/>
</dbReference>
<accession>A0A7W7GSL8</accession>
<gene>
    <name evidence="2" type="ORF">BJY16_001003</name>
</gene>
<evidence type="ECO:0000313" key="2">
    <source>
        <dbReference type="EMBL" id="MBB4737544.1"/>
    </source>
</evidence>
<proteinExistence type="predicted"/>
<reference evidence="2 3" key="1">
    <citation type="submission" date="2020-08" db="EMBL/GenBank/DDBJ databases">
        <title>Sequencing the genomes of 1000 actinobacteria strains.</title>
        <authorList>
            <person name="Klenk H.-P."/>
        </authorList>
    </citation>
    <scope>NUCLEOTIDE SEQUENCE [LARGE SCALE GENOMIC DNA]</scope>
    <source>
        <strain evidence="2 3">DSM 45809</strain>
    </source>
</reference>
<dbReference type="AlphaFoldDB" id="A0A7W7GSL8"/>
<feature type="compositionally biased region" description="Basic and acidic residues" evidence="1">
    <location>
        <begin position="1"/>
        <end position="14"/>
    </location>
</feature>